<dbReference type="Gene3D" id="3.30.1310.20">
    <property type="entry name" value="PRTase-like"/>
    <property type="match status" value="1"/>
</dbReference>
<feature type="domain" description="Phosphoribosyltransferase" evidence="2">
    <location>
        <begin position="42"/>
        <end position="191"/>
    </location>
</feature>
<keyword evidence="1" id="KW-0472">Membrane</keyword>
<evidence type="ECO:0000256" key="1">
    <source>
        <dbReference type="SAM" id="Phobius"/>
    </source>
</evidence>
<evidence type="ECO:0000313" key="3">
    <source>
        <dbReference type="EMBL" id="MBP0462835.1"/>
    </source>
</evidence>
<protein>
    <submittedName>
        <fullName evidence="3">Phosphoribosyltransferase</fullName>
    </submittedName>
</protein>
<dbReference type="GO" id="GO:0016757">
    <property type="term" value="F:glycosyltransferase activity"/>
    <property type="evidence" value="ECO:0007669"/>
    <property type="project" value="UniProtKB-KW"/>
</dbReference>
<keyword evidence="3" id="KW-0808">Transferase</keyword>
<gene>
    <name evidence="3" type="ORF">J5Y09_02820</name>
</gene>
<evidence type="ECO:0000313" key="4">
    <source>
        <dbReference type="Proteomes" id="UP000680815"/>
    </source>
</evidence>
<name>A0ABS4AN92_9PROT</name>
<dbReference type="SUPFAM" id="SSF53271">
    <property type="entry name" value="PRTase-like"/>
    <property type="match status" value="1"/>
</dbReference>
<dbReference type="InterPro" id="IPR000836">
    <property type="entry name" value="PRTase_dom"/>
</dbReference>
<sequence>MRIFAPASTRSSGSTQACARAVPRHLPLFRDRRDAGERLAPLLRDLNLDRPLVFALLRGGAAVAAPIAAALGAPLVPLLVRKLGVPWHPELAFGALAEGMTEPVLNRDIVASCGLTVADIARVEASEAAELERRSRVYLAGGARPDPRGRPAILVDDGLATGASARAGLRALRAAGAAPLILAVPVAPQEAIDALAPEADRLVVAEVADIPFGIGGCYADFHQLGDEEVVALLRGTC</sequence>
<proteinExistence type="predicted"/>
<keyword evidence="4" id="KW-1185">Reference proteome</keyword>
<evidence type="ECO:0000259" key="2">
    <source>
        <dbReference type="Pfam" id="PF00156"/>
    </source>
</evidence>
<dbReference type="EMBL" id="JAGIYZ010000002">
    <property type="protein sequence ID" value="MBP0462835.1"/>
    <property type="molecule type" value="Genomic_DNA"/>
</dbReference>
<dbReference type="Pfam" id="PF00156">
    <property type="entry name" value="Pribosyltran"/>
    <property type="match status" value="1"/>
</dbReference>
<keyword evidence="3" id="KW-0328">Glycosyltransferase</keyword>
<keyword evidence="1" id="KW-1133">Transmembrane helix</keyword>
<dbReference type="Proteomes" id="UP000680815">
    <property type="component" value="Unassembled WGS sequence"/>
</dbReference>
<keyword evidence="1" id="KW-0812">Transmembrane</keyword>
<accession>A0ABS4AN92</accession>
<dbReference type="Gene3D" id="3.40.50.2020">
    <property type="match status" value="1"/>
</dbReference>
<comment type="caution">
    <text evidence="3">The sequence shown here is derived from an EMBL/GenBank/DDBJ whole genome shotgun (WGS) entry which is preliminary data.</text>
</comment>
<feature type="transmembrane region" description="Helical" evidence="1">
    <location>
        <begin position="52"/>
        <end position="80"/>
    </location>
</feature>
<dbReference type="InterPro" id="IPR029057">
    <property type="entry name" value="PRTase-like"/>
</dbReference>
<reference evidence="3 4" key="1">
    <citation type="submission" date="2021-03" db="EMBL/GenBank/DDBJ databases">
        <authorList>
            <person name="So Y."/>
        </authorList>
    </citation>
    <scope>NUCLEOTIDE SEQUENCE [LARGE SCALE GENOMIC DNA]</scope>
    <source>
        <strain evidence="3 4">PWR1</strain>
    </source>
</reference>
<organism evidence="3 4">
    <name type="scientific">Roseomonas nitratireducens</name>
    <dbReference type="NCBI Taxonomy" id="2820810"/>
    <lineage>
        <taxon>Bacteria</taxon>
        <taxon>Pseudomonadati</taxon>
        <taxon>Pseudomonadota</taxon>
        <taxon>Alphaproteobacteria</taxon>
        <taxon>Acetobacterales</taxon>
        <taxon>Roseomonadaceae</taxon>
        <taxon>Roseomonas</taxon>
    </lineage>
</organism>